<protein>
    <submittedName>
        <fullName evidence="1">Uncharacterized protein</fullName>
    </submittedName>
</protein>
<dbReference type="RefSeq" id="WP_145853773.1">
    <property type="nucleotide sequence ID" value="NZ_RPFW01000003.1"/>
</dbReference>
<evidence type="ECO:0000313" key="1">
    <source>
        <dbReference type="EMBL" id="TVZ03903.1"/>
    </source>
</evidence>
<proteinExistence type="predicted"/>
<sequence length="59" mass="5738">MEQDWGNFAVVALRALADHGADACPAGAADGAGAGGLGYLPGSVLVRNVTFGGGAGRHD</sequence>
<organism evidence="1 2">
    <name type="scientific">Trebonia kvetii</name>
    <dbReference type="NCBI Taxonomy" id="2480626"/>
    <lineage>
        <taxon>Bacteria</taxon>
        <taxon>Bacillati</taxon>
        <taxon>Actinomycetota</taxon>
        <taxon>Actinomycetes</taxon>
        <taxon>Streptosporangiales</taxon>
        <taxon>Treboniaceae</taxon>
        <taxon>Trebonia</taxon>
    </lineage>
</organism>
<keyword evidence="2" id="KW-1185">Reference proteome</keyword>
<gene>
    <name evidence="1" type="ORF">EAS64_15805</name>
</gene>
<comment type="caution">
    <text evidence="1">The sequence shown here is derived from an EMBL/GenBank/DDBJ whole genome shotgun (WGS) entry which is preliminary data.</text>
</comment>
<dbReference type="AlphaFoldDB" id="A0A6P2C321"/>
<reference evidence="1 2" key="1">
    <citation type="submission" date="2018-11" db="EMBL/GenBank/DDBJ databases">
        <title>Trebonia kvetii gen.nov., sp.nov., a novel acidophilic actinobacterium, and proposal of the new actinobacterial family Treboniaceae fam. nov.</title>
        <authorList>
            <person name="Rapoport D."/>
            <person name="Sagova-Mareckova M."/>
            <person name="Sedlacek I."/>
            <person name="Provaznik J."/>
            <person name="Kralova S."/>
            <person name="Pavlinic D."/>
            <person name="Benes V."/>
            <person name="Kopecky J."/>
        </authorList>
    </citation>
    <scope>NUCLEOTIDE SEQUENCE [LARGE SCALE GENOMIC DNA]</scope>
    <source>
        <strain evidence="1 2">15Tr583</strain>
    </source>
</reference>
<dbReference type="EMBL" id="RPFW01000003">
    <property type="protein sequence ID" value="TVZ03903.1"/>
    <property type="molecule type" value="Genomic_DNA"/>
</dbReference>
<evidence type="ECO:0000313" key="2">
    <source>
        <dbReference type="Proteomes" id="UP000460272"/>
    </source>
</evidence>
<accession>A0A6P2C321</accession>
<name>A0A6P2C321_9ACTN</name>
<dbReference type="Proteomes" id="UP000460272">
    <property type="component" value="Unassembled WGS sequence"/>
</dbReference>